<evidence type="ECO:0000259" key="5">
    <source>
        <dbReference type="Pfam" id="PF01728"/>
    </source>
</evidence>
<evidence type="ECO:0000256" key="1">
    <source>
        <dbReference type="ARBA" id="ARBA00022603"/>
    </source>
</evidence>
<dbReference type="GO" id="GO:0008650">
    <property type="term" value="F:rRNA (uridine-2'-O-)-methyltransferase activity"/>
    <property type="evidence" value="ECO:0007669"/>
    <property type="project" value="TreeGrafter"/>
</dbReference>
<reference evidence="7" key="1">
    <citation type="submission" date="2023-07" db="EMBL/GenBank/DDBJ databases">
        <title>A chromosome-level genome assembly of Lolium multiflorum.</title>
        <authorList>
            <person name="Chen Y."/>
            <person name="Copetti D."/>
            <person name="Kolliker R."/>
            <person name="Studer B."/>
        </authorList>
    </citation>
    <scope>NUCLEOTIDE SEQUENCE</scope>
    <source>
        <strain evidence="7">02402/16</strain>
        <tissue evidence="7">Leaf</tissue>
    </source>
</reference>
<organism evidence="7 8">
    <name type="scientific">Lolium multiflorum</name>
    <name type="common">Italian ryegrass</name>
    <name type="synonym">Lolium perenne subsp. multiflorum</name>
    <dbReference type="NCBI Taxonomy" id="4521"/>
    <lineage>
        <taxon>Eukaryota</taxon>
        <taxon>Viridiplantae</taxon>
        <taxon>Streptophyta</taxon>
        <taxon>Embryophyta</taxon>
        <taxon>Tracheophyta</taxon>
        <taxon>Spermatophyta</taxon>
        <taxon>Magnoliopsida</taxon>
        <taxon>Liliopsida</taxon>
        <taxon>Poales</taxon>
        <taxon>Poaceae</taxon>
        <taxon>BOP clade</taxon>
        <taxon>Pooideae</taxon>
        <taxon>Poodae</taxon>
        <taxon>Poeae</taxon>
        <taxon>Poeae Chloroplast Group 2 (Poeae type)</taxon>
        <taxon>Loliodinae</taxon>
        <taxon>Loliinae</taxon>
        <taxon>Lolium</taxon>
    </lineage>
</organism>
<dbReference type="EMBL" id="JAUUTY010000005">
    <property type="protein sequence ID" value="KAK1632910.1"/>
    <property type="molecule type" value="Genomic_DNA"/>
</dbReference>
<dbReference type="InterPro" id="IPR029063">
    <property type="entry name" value="SAM-dependent_MTases_sf"/>
</dbReference>
<gene>
    <name evidence="7" type="ORF">QYE76_007225</name>
</gene>
<dbReference type="GO" id="GO:0000466">
    <property type="term" value="P:maturation of 5.8S rRNA from tricistronic rRNA transcript (SSU-rRNA, 5.8S rRNA, LSU-rRNA)"/>
    <property type="evidence" value="ECO:0007669"/>
    <property type="project" value="TreeGrafter"/>
</dbReference>
<keyword evidence="2" id="KW-0808">Transferase</keyword>
<feature type="region of interest" description="Disordered" evidence="4">
    <location>
        <begin position="429"/>
        <end position="453"/>
    </location>
</feature>
<dbReference type="Gene3D" id="3.40.50.150">
    <property type="entry name" value="Vaccinia Virus protein VP39"/>
    <property type="match status" value="1"/>
</dbReference>
<dbReference type="PANTHER" id="PTHR10920:SF30">
    <property type="entry name" value="RIBOSOMAL RNA METHYLTRANSFERASE FTSJ DOMAIN-CONTAINING PROTEIN"/>
    <property type="match status" value="1"/>
</dbReference>
<dbReference type="GO" id="GO:0016435">
    <property type="term" value="F:rRNA (guanine) methyltransferase activity"/>
    <property type="evidence" value="ECO:0007669"/>
    <property type="project" value="TreeGrafter"/>
</dbReference>
<dbReference type="GO" id="GO:0000463">
    <property type="term" value="P:maturation of LSU-rRNA from tricistronic rRNA transcript (SSU-rRNA, 5.8S rRNA, LSU-rRNA)"/>
    <property type="evidence" value="ECO:0007669"/>
    <property type="project" value="TreeGrafter"/>
</dbReference>
<dbReference type="InterPro" id="IPR002877">
    <property type="entry name" value="RNA_MeTrfase_FtsJ_dom"/>
</dbReference>
<evidence type="ECO:0000256" key="2">
    <source>
        <dbReference type="ARBA" id="ARBA00022679"/>
    </source>
</evidence>
<feature type="domain" description="Ribosomal RNA methyltransferase FtsJ" evidence="5">
    <location>
        <begin position="29"/>
        <end position="205"/>
    </location>
</feature>
<dbReference type="Pfam" id="PF01728">
    <property type="entry name" value="FtsJ"/>
    <property type="match status" value="1"/>
</dbReference>
<dbReference type="Pfam" id="PF11861">
    <property type="entry name" value="DUF3381"/>
    <property type="match status" value="1"/>
</dbReference>
<evidence type="ECO:0000259" key="6">
    <source>
        <dbReference type="Pfam" id="PF11861"/>
    </source>
</evidence>
<keyword evidence="1" id="KW-0489">Methyltransferase</keyword>
<dbReference type="GO" id="GO:0005730">
    <property type="term" value="C:nucleolus"/>
    <property type="evidence" value="ECO:0007669"/>
    <property type="project" value="TreeGrafter"/>
</dbReference>
<keyword evidence="3" id="KW-0949">S-adenosyl-L-methionine</keyword>
<dbReference type="AlphaFoldDB" id="A0AAD8W2I0"/>
<evidence type="ECO:0000313" key="7">
    <source>
        <dbReference type="EMBL" id="KAK1632910.1"/>
    </source>
</evidence>
<evidence type="ECO:0000313" key="8">
    <source>
        <dbReference type="Proteomes" id="UP001231189"/>
    </source>
</evidence>
<sequence length="561" mass="63404">MLPPMGDRKHKKQLRPRDKFYHMAKEQGYRSRAAMKLLQLDRSFSFLPTARAVLDLGAAPGGWVQVAVRSAAIGAVVVGVDLKPIWPIRGARLLREDITATARCSAAVRRFMDSKGVTAFDVVLHDGDGKNKKRKRRKSALVIDAVRLAAMFLAPKGTFITKFIGPHDFAAVMFCLQQLFENVQVAKLEASRSMLPEHYFVCLEYKSPAKIQPELFDLKHLLNASLKTKPRDEVRSSMETKSRGITMHGSFTSWKAWNAGRASDFIWSEAQTMQELLVSFMGVSFEDPESLPIKNHELTTEEIQMFCENLDIQDEKTLNHIWEWRMRIRKALSSCSTVIPKPDVAAVDAKVKDDGQPVDKTEEFTSIIDTKTREKSESSCRAKDEAHKTPGMQIDATEDAYCGADLASLSFIKHGKDLRAFDSAEQDMEYGIGDGGQEETQTHEGSNEEVDLDEEQHRYEGILDEAREGFMIKNDKLKRQRKHVNPINPYANADLLEKPSEYVVAKKRVHVREPLVNPLMKDNNTGGVCGEEAKRRRGRVPPERGVFQEKLTRRLDPIMST</sequence>
<evidence type="ECO:0000256" key="3">
    <source>
        <dbReference type="ARBA" id="ARBA00022691"/>
    </source>
</evidence>
<feature type="domain" description="DUF3381" evidence="6">
    <location>
        <begin position="258"/>
        <end position="356"/>
    </location>
</feature>
<dbReference type="InterPro" id="IPR024576">
    <property type="entry name" value="rRNA_MeTfrase_Spb1_DUF3381"/>
</dbReference>
<dbReference type="InterPro" id="IPR015507">
    <property type="entry name" value="rRNA-MeTfrase_E"/>
</dbReference>
<protein>
    <submittedName>
        <fullName evidence="7">Uncharacterized protein</fullName>
    </submittedName>
</protein>
<dbReference type="Proteomes" id="UP001231189">
    <property type="component" value="Unassembled WGS sequence"/>
</dbReference>
<keyword evidence="8" id="KW-1185">Reference proteome</keyword>
<comment type="caution">
    <text evidence="7">The sequence shown here is derived from an EMBL/GenBank/DDBJ whole genome shotgun (WGS) entry which is preliminary data.</text>
</comment>
<dbReference type="InterPro" id="IPR050082">
    <property type="entry name" value="RNA_methyltr_RlmE"/>
</dbReference>
<dbReference type="HAMAP" id="MF_01547">
    <property type="entry name" value="RNA_methyltr_E"/>
    <property type="match status" value="1"/>
</dbReference>
<dbReference type="PANTHER" id="PTHR10920">
    <property type="entry name" value="RIBOSOMAL RNA METHYLTRANSFERASE"/>
    <property type="match status" value="1"/>
</dbReference>
<dbReference type="GO" id="GO:0030687">
    <property type="term" value="C:preribosome, large subunit precursor"/>
    <property type="evidence" value="ECO:0007669"/>
    <property type="project" value="TreeGrafter"/>
</dbReference>
<evidence type="ECO:0000256" key="4">
    <source>
        <dbReference type="SAM" id="MobiDB-lite"/>
    </source>
</evidence>
<proteinExistence type="inferred from homology"/>
<dbReference type="SUPFAM" id="SSF53335">
    <property type="entry name" value="S-adenosyl-L-methionine-dependent methyltransferases"/>
    <property type="match status" value="1"/>
</dbReference>
<accession>A0AAD8W2I0</accession>
<name>A0AAD8W2I0_LOLMU</name>